<name>A0A211Z0K1_9PROT</name>
<evidence type="ECO:0000313" key="3">
    <source>
        <dbReference type="Proteomes" id="UP000196655"/>
    </source>
</evidence>
<keyword evidence="3" id="KW-1185">Reference proteome</keyword>
<dbReference type="EMBL" id="NHON01000130">
    <property type="protein sequence ID" value="OWJ58647.1"/>
    <property type="molecule type" value="Genomic_DNA"/>
</dbReference>
<organism evidence="2 3">
    <name type="scientific">Inquilinus limosus</name>
    <dbReference type="NCBI Taxonomy" id="171674"/>
    <lineage>
        <taxon>Bacteria</taxon>
        <taxon>Pseudomonadati</taxon>
        <taxon>Pseudomonadota</taxon>
        <taxon>Alphaproteobacteria</taxon>
        <taxon>Rhodospirillales</taxon>
        <taxon>Rhodospirillaceae</taxon>
        <taxon>Inquilinus</taxon>
    </lineage>
</organism>
<feature type="transmembrane region" description="Helical" evidence="1">
    <location>
        <begin position="7"/>
        <end position="29"/>
    </location>
</feature>
<keyword evidence="1" id="KW-0472">Membrane</keyword>
<accession>A0A211Z0K1</accession>
<evidence type="ECO:0000256" key="1">
    <source>
        <dbReference type="SAM" id="Phobius"/>
    </source>
</evidence>
<dbReference type="AlphaFoldDB" id="A0A211Z0K1"/>
<reference evidence="3" key="1">
    <citation type="submission" date="2017-05" db="EMBL/GenBank/DDBJ databases">
        <authorList>
            <person name="Macchi M."/>
            <person name="Festa S."/>
            <person name="Coppotelli B.M."/>
            <person name="Morelli I.S."/>
        </authorList>
    </citation>
    <scope>NUCLEOTIDE SEQUENCE [LARGE SCALE GENOMIC DNA]</scope>
    <source>
        <strain evidence="3">I</strain>
    </source>
</reference>
<dbReference type="RefSeq" id="WP_088157139.1">
    <property type="nucleotide sequence ID" value="NZ_NHON01000130.1"/>
</dbReference>
<comment type="caution">
    <text evidence="2">The sequence shown here is derived from an EMBL/GenBank/DDBJ whole genome shotgun (WGS) entry which is preliminary data.</text>
</comment>
<proteinExistence type="predicted"/>
<keyword evidence="1" id="KW-0812">Transmembrane</keyword>
<feature type="transmembrane region" description="Helical" evidence="1">
    <location>
        <begin position="41"/>
        <end position="61"/>
    </location>
</feature>
<dbReference type="Proteomes" id="UP000196655">
    <property type="component" value="Unassembled WGS sequence"/>
</dbReference>
<dbReference type="OrthoDB" id="10014217at2"/>
<gene>
    <name evidence="2" type="ORF">BWR60_33195</name>
</gene>
<keyword evidence="1" id="KW-1133">Transmembrane helix</keyword>
<sequence>MSPRLPIIIYLWFALDLLLALFPPLHWAAGGNATVLGAPAILVYLFGTSVFIAASVVAAYFSDPAIRATDPDGR</sequence>
<evidence type="ECO:0000313" key="2">
    <source>
        <dbReference type="EMBL" id="OWJ58647.1"/>
    </source>
</evidence>
<protein>
    <submittedName>
        <fullName evidence="2">Uncharacterized protein</fullName>
    </submittedName>
</protein>